<evidence type="ECO:0000313" key="4">
    <source>
        <dbReference type="EMBL" id="TBU21240.1"/>
    </source>
</evidence>
<dbReference type="GO" id="GO:0005525">
    <property type="term" value="F:GTP binding"/>
    <property type="evidence" value="ECO:0007669"/>
    <property type="project" value="UniProtKB-KW"/>
</dbReference>
<keyword evidence="1" id="KW-0342">GTP-binding</keyword>
<accession>A0A4Q9M347</accession>
<organism evidence="4">
    <name type="scientific">Dichomitus squalens</name>
    <dbReference type="NCBI Taxonomy" id="114155"/>
    <lineage>
        <taxon>Eukaryota</taxon>
        <taxon>Fungi</taxon>
        <taxon>Dikarya</taxon>
        <taxon>Basidiomycota</taxon>
        <taxon>Agaricomycotina</taxon>
        <taxon>Agaricomycetes</taxon>
        <taxon>Polyporales</taxon>
        <taxon>Polyporaceae</taxon>
        <taxon>Dichomitus</taxon>
    </lineage>
</organism>
<dbReference type="InterPro" id="IPR027417">
    <property type="entry name" value="P-loop_NTPase"/>
</dbReference>
<dbReference type="SUPFAM" id="SSF52540">
    <property type="entry name" value="P-loop containing nucleoside triphosphate hydrolases"/>
    <property type="match status" value="1"/>
</dbReference>
<evidence type="ECO:0000256" key="2">
    <source>
        <dbReference type="SAM" id="MobiDB-lite"/>
    </source>
</evidence>
<evidence type="ECO:0000259" key="3">
    <source>
        <dbReference type="Pfam" id="PF00735"/>
    </source>
</evidence>
<dbReference type="EMBL" id="ML143650">
    <property type="protein sequence ID" value="TBU21240.1"/>
    <property type="molecule type" value="Genomic_DNA"/>
</dbReference>
<dbReference type="InterPro" id="IPR030379">
    <property type="entry name" value="G_SEPTIN_dom"/>
</dbReference>
<feature type="domain" description="Septin-type G" evidence="3">
    <location>
        <begin position="98"/>
        <end position="214"/>
    </location>
</feature>
<evidence type="ECO:0000256" key="1">
    <source>
        <dbReference type="RuleBase" id="RU004560"/>
    </source>
</evidence>
<dbReference type="Pfam" id="PF00735">
    <property type="entry name" value="Septin"/>
    <property type="match status" value="1"/>
</dbReference>
<reference evidence="4" key="1">
    <citation type="submission" date="2019-01" db="EMBL/GenBank/DDBJ databases">
        <title>Draft genome sequences of three monokaryotic isolates of the white-rot basidiomycete fungus Dichomitus squalens.</title>
        <authorList>
            <consortium name="DOE Joint Genome Institute"/>
            <person name="Lopez S.C."/>
            <person name="Andreopoulos B."/>
            <person name="Pangilinan J."/>
            <person name="Lipzen A."/>
            <person name="Riley R."/>
            <person name="Ahrendt S."/>
            <person name="Ng V."/>
            <person name="Barry K."/>
            <person name="Daum C."/>
            <person name="Grigoriev I.V."/>
            <person name="Hilden K.S."/>
            <person name="Makela M.R."/>
            <person name="de Vries R.P."/>
        </authorList>
    </citation>
    <scope>NUCLEOTIDE SEQUENCE [LARGE SCALE GENOMIC DNA]</scope>
    <source>
        <strain evidence="4">OM18370.1</strain>
    </source>
</reference>
<dbReference type="OrthoDB" id="10261408at2759"/>
<comment type="similarity">
    <text evidence="1">Belongs to the TRAFAC class TrmE-Era-EngA-EngB-Septin-like GTPase superfamily. Septin GTPase family.</text>
</comment>
<gene>
    <name evidence="4" type="ORF">BD311DRAFT_812499</name>
</gene>
<name>A0A4Q9M347_9APHY</name>
<dbReference type="PANTHER" id="PTHR18884">
    <property type="entry name" value="SEPTIN"/>
    <property type="match status" value="1"/>
</dbReference>
<sequence length="576" mass="62475">MLTFRRKPKKSEDNDGPPFIRTSPSLPELSAQGIPWPSNLVDLSQLPQDTATSPPRGAPKTSFTAALPIPPPSAFETRKSSHGSTPLCPSQRHNRNPTTFNVMVAGAQGVGKTSLLRLLLDTADISPTPTADQKAAVERFLRGPSKGTETIQSACIEICESKYNRLLLSVIDTPGLDFWEGHELKFERQESKAVRQSKGDQHIHLCIYMIDPSSVLTEDARCAQTSDPTKVRSEVTVSYRPPDLSFMSDDTNPEDEEDENGLTMSPADICIMHRIAARANMLSVIARADSITDAKLAAVKKIVWHDLRAVDLFCASASRSCVKLGLSFVNSVSSYALCKEFGGSFYRRAVPDDLAPASISPSSPLSLASLYAPSSFFAVALIASPPPSLPHRPTLRPPSRLDLAHDLHHPPQSQTCVPALIPPGDDPSQVDIRTFYPTPPTSMTKVNVSLRKKLAAELDMTPCGVQAPYGFAMPHIVSDVSISDPGVDDGPDCLKKFCQLVLNKPESATALRALHLLDGVFPRPPSSDGRSGWGAAFSPAGLLTKVLRVLHIRHAEPLFQSHPAVYKAVTKLNRPK</sequence>
<feature type="non-terminal residue" evidence="4">
    <location>
        <position position="576"/>
    </location>
</feature>
<proteinExistence type="inferred from homology"/>
<dbReference type="AlphaFoldDB" id="A0A4Q9M347"/>
<protein>
    <recommendedName>
        <fullName evidence="3">Septin-type G domain-containing protein</fullName>
    </recommendedName>
</protein>
<dbReference type="Gene3D" id="3.40.50.300">
    <property type="entry name" value="P-loop containing nucleotide triphosphate hydrolases"/>
    <property type="match status" value="1"/>
</dbReference>
<dbReference type="Proteomes" id="UP000292957">
    <property type="component" value="Unassembled WGS sequence"/>
</dbReference>
<feature type="region of interest" description="Disordered" evidence="2">
    <location>
        <begin position="1"/>
        <end position="94"/>
    </location>
</feature>
<keyword evidence="1" id="KW-0547">Nucleotide-binding</keyword>
<feature type="compositionally biased region" description="Polar residues" evidence="2">
    <location>
        <begin position="41"/>
        <end position="53"/>
    </location>
</feature>